<proteinExistence type="predicted"/>
<dbReference type="EMBL" id="MU277220">
    <property type="protein sequence ID" value="KAI0060288.1"/>
    <property type="molecule type" value="Genomic_DNA"/>
</dbReference>
<reference evidence="1" key="1">
    <citation type="submission" date="2021-03" db="EMBL/GenBank/DDBJ databases">
        <authorList>
            <consortium name="DOE Joint Genome Institute"/>
            <person name="Ahrendt S."/>
            <person name="Looney B.P."/>
            <person name="Miyauchi S."/>
            <person name="Morin E."/>
            <person name="Drula E."/>
            <person name="Courty P.E."/>
            <person name="Chicoki N."/>
            <person name="Fauchery L."/>
            <person name="Kohler A."/>
            <person name="Kuo A."/>
            <person name="Labutti K."/>
            <person name="Pangilinan J."/>
            <person name="Lipzen A."/>
            <person name="Riley R."/>
            <person name="Andreopoulos W."/>
            <person name="He G."/>
            <person name="Johnson J."/>
            <person name="Barry K.W."/>
            <person name="Grigoriev I.V."/>
            <person name="Nagy L."/>
            <person name="Hibbett D."/>
            <person name="Henrissat B."/>
            <person name="Matheny P.B."/>
            <person name="Labbe J."/>
            <person name="Martin F."/>
        </authorList>
    </citation>
    <scope>NUCLEOTIDE SEQUENCE</scope>
    <source>
        <strain evidence="1">HHB10654</strain>
    </source>
</reference>
<sequence length="228" mass="25250">MPCCFPSSICLGSLHVPLVGCDGWFDIARNREATMRHGHAARYIVRFVLTLSFYCCASTIEGAGSIHELDWSHRGGEFVPAREWMLIRFELSDLLKAHKKGIRRAAVNSFDNIAQSLGSQDVLSGLRSCACRSGRVVYAAPSPLHLSRKPVDVRHFHDASPLSSSDPFPSLAFTCLPAILNEYCKAELNVRTGCLKALSLLFEYVGPQSESAYYADSVVTIIRKTRRV</sequence>
<reference evidence="1" key="2">
    <citation type="journal article" date="2022" name="New Phytol.">
        <title>Evolutionary transition to the ectomycorrhizal habit in the genomes of a hyperdiverse lineage of mushroom-forming fungi.</title>
        <authorList>
            <person name="Looney B."/>
            <person name="Miyauchi S."/>
            <person name="Morin E."/>
            <person name="Drula E."/>
            <person name="Courty P.E."/>
            <person name="Kohler A."/>
            <person name="Kuo A."/>
            <person name="LaButti K."/>
            <person name="Pangilinan J."/>
            <person name="Lipzen A."/>
            <person name="Riley R."/>
            <person name="Andreopoulos W."/>
            <person name="He G."/>
            <person name="Johnson J."/>
            <person name="Nolan M."/>
            <person name="Tritt A."/>
            <person name="Barry K.W."/>
            <person name="Grigoriev I.V."/>
            <person name="Nagy L.G."/>
            <person name="Hibbett D."/>
            <person name="Henrissat B."/>
            <person name="Matheny P.B."/>
            <person name="Labbe J."/>
            <person name="Martin F.M."/>
        </authorList>
    </citation>
    <scope>NUCLEOTIDE SEQUENCE</scope>
    <source>
        <strain evidence="1">HHB10654</strain>
    </source>
</reference>
<accession>A0ACB8SVL9</accession>
<keyword evidence="2" id="KW-1185">Reference proteome</keyword>
<comment type="caution">
    <text evidence="1">The sequence shown here is derived from an EMBL/GenBank/DDBJ whole genome shotgun (WGS) entry which is preliminary data.</text>
</comment>
<evidence type="ECO:0000313" key="2">
    <source>
        <dbReference type="Proteomes" id="UP000814140"/>
    </source>
</evidence>
<organism evidence="1 2">
    <name type="scientific">Artomyces pyxidatus</name>
    <dbReference type="NCBI Taxonomy" id="48021"/>
    <lineage>
        <taxon>Eukaryota</taxon>
        <taxon>Fungi</taxon>
        <taxon>Dikarya</taxon>
        <taxon>Basidiomycota</taxon>
        <taxon>Agaricomycotina</taxon>
        <taxon>Agaricomycetes</taxon>
        <taxon>Russulales</taxon>
        <taxon>Auriscalpiaceae</taxon>
        <taxon>Artomyces</taxon>
    </lineage>
</organism>
<name>A0ACB8SVL9_9AGAM</name>
<protein>
    <submittedName>
        <fullName evidence="1">Uncharacterized protein</fullName>
    </submittedName>
</protein>
<gene>
    <name evidence="1" type="ORF">BV25DRAFT_1956165</name>
</gene>
<dbReference type="Proteomes" id="UP000814140">
    <property type="component" value="Unassembled WGS sequence"/>
</dbReference>
<evidence type="ECO:0000313" key="1">
    <source>
        <dbReference type="EMBL" id="KAI0060288.1"/>
    </source>
</evidence>